<dbReference type="RefSeq" id="WP_058795199.1">
    <property type="nucleotide sequence ID" value="NZ_CP013611.1"/>
</dbReference>
<evidence type="ECO:0000256" key="5">
    <source>
        <dbReference type="ARBA" id="ARBA00022827"/>
    </source>
</evidence>
<comment type="pathway">
    <text evidence="2">Siderophore biosynthesis.</text>
</comment>
<evidence type="ECO:0008006" key="10">
    <source>
        <dbReference type="Google" id="ProtNLM"/>
    </source>
</evidence>
<evidence type="ECO:0000256" key="4">
    <source>
        <dbReference type="ARBA" id="ARBA00022630"/>
    </source>
</evidence>
<proteinExistence type="inferred from homology"/>
<accession>A0A0U3GRA2</accession>
<dbReference type="Gene3D" id="3.50.50.60">
    <property type="entry name" value="FAD/NAD(P)-binding domain"/>
    <property type="match status" value="1"/>
</dbReference>
<reference evidence="8 9" key="1">
    <citation type="submission" date="2015-12" db="EMBL/GenBank/DDBJ databases">
        <title>Complete genome sequence of Pseudoalteromonas rubra SCSIO 6842, harboring a conjugative plasmid.</title>
        <authorList>
            <person name="Li B."/>
            <person name="Wang X."/>
        </authorList>
    </citation>
    <scope>NUCLEOTIDE SEQUENCE [LARGE SCALE GENOMIC DNA]</scope>
    <source>
        <strain evidence="8 9">SCSIO 6842</strain>
    </source>
</reference>
<evidence type="ECO:0000256" key="6">
    <source>
        <dbReference type="ARBA" id="ARBA00022857"/>
    </source>
</evidence>
<protein>
    <recommendedName>
        <fullName evidence="10">Ornithine monooxygenase</fullName>
    </recommendedName>
</protein>
<sequence>MQILDVVGVGFGPSNLALAIAIEEYNQSANTPLSMSFIERSAEFIWHKDMLIKDATIQVSFIKDLVTLRNPASEYSFLSYLKAQGRLLKFSNLKTFNPTRMEFCKYFRWAADKLPGVVQYSKRVIDVQPVGTESVNLWQVFYQHVESGEIESVFCRNLVIATGGTPKFPENIQPFPGKIWHSSGFLSNIAQFEHTGTPSFCVAGGGQSGAEIVEYLHANFPQATVHSVFGGFGYKPADESSFVNEIFDPDAVDVFYNVAAKRRDALLAELSQTNYNVVDIELIDKLYHIHYQEEVEGVPRLHFRRMTRVEDAKVTSNKVRVTLRDIHNDKAVTEHFDALIMATGYERASPHPLLDSLYGLIEFEQNKPIISRYFCVKTQAHVNARIILQGFSENAHGLTDTLLSTLSVRSEEILQNILDVPVNNESVTKPAATQDSAVKERNYEFI</sequence>
<dbReference type="PANTHER" id="PTHR42802">
    <property type="entry name" value="MONOOXYGENASE"/>
    <property type="match status" value="1"/>
</dbReference>
<dbReference type="PANTHER" id="PTHR42802:SF1">
    <property type="entry name" value="L-ORNITHINE N(5)-MONOOXYGENASE"/>
    <property type="match status" value="1"/>
</dbReference>
<evidence type="ECO:0000256" key="3">
    <source>
        <dbReference type="ARBA" id="ARBA00007588"/>
    </source>
</evidence>
<evidence type="ECO:0000313" key="8">
    <source>
        <dbReference type="EMBL" id="ALU41731.1"/>
    </source>
</evidence>
<comment type="similarity">
    <text evidence="3">Belongs to the lysine N(6)-hydroxylase/L-ornithine N(5)-oxygenase family.</text>
</comment>
<dbReference type="SUPFAM" id="SSF51905">
    <property type="entry name" value="FAD/NAD(P)-binding domain"/>
    <property type="match status" value="2"/>
</dbReference>
<evidence type="ECO:0000313" key="9">
    <source>
        <dbReference type="Proteomes" id="UP000069015"/>
    </source>
</evidence>
<keyword evidence="4" id="KW-0285">Flavoprotein</keyword>
<keyword evidence="6" id="KW-0521">NADP</keyword>
<organism evidence="8 9">
    <name type="scientific">Pseudoalteromonas rubra</name>
    <dbReference type="NCBI Taxonomy" id="43658"/>
    <lineage>
        <taxon>Bacteria</taxon>
        <taxon>Pseudomonadati</taxon>
        <taxon>Pseudomonadota</taxon>
        <taxon>Gammaproteobacteria</taxon>
        <taxon>Alteromonadales</taxon>
        <taxon>Pseudoalteromonadaceae</taxon>
        <taxon>Pseudoalteromonas</taxon>
    </lineage>
</organism>
<evidence type="ECO:0000256" key="1">
    <source>
        <dbReference type="ARBA" id="ARBA00001974"/>
    </source>
</evidence>
<dbReference type="PRINTS" id="PR00411">
    <property type="entry name" value="PNDRDTASEI"/>
</dbReference>
<dbReference type="KEGG" id="prr:AT705_01595"/>
<dbReference type="InterPro" id="IPR036188">
    <property type="entry name" value="FAD/NAD-bd_sf"/>
</dbReference>
<evidence type="ECO:0000256" key="2">
    <source>
        <dbReference type="ARBA" id="ARBA00004924"/>
    </source>
</evidence>
<dbReference type="PRINTS" id="PR00368">
    <property type="entry name" value="FADPNR"/>
</dbReference>
<evidence type="ECO:0000256" key="7">
    <source>
        <dbReference type="ARBA" id="ARBA00023002"/>
    </source>
</evidence>
<keyword evidence="5" id="KW-0274">FAD</keyword>
<gene>
    <name evidence="8" type="ORF">AT705_01595</name>
</gene>
<keyword evidence="7" id="KW-0560">Oxidoreductase</keyword>
<dbReference type="EMBL" id="CP013611">
    <property type="protein sequence ID" value="ALU41731.1"/>
    <property type="molecule type" value="Genomic_DNA"/>
</dbReference>
<comment type="cofactor">
    <cofactor evidence="1">
        <name>FAD</name>
        <dbReference type="ChEBI" id="CHEBI:57692"/>
    </cofactor>
</comment>
<dbReference type="AlphaFoldDB" id="A0A0U3GRA2"/>
<dbReference type="Pfam" id="PF13434">
    <property type="entry name" value="Lys_Orn_oxgnase"/>
    <property type="match status" value="1"/>
</dbReference>
<dbReference type="InterPro" id="IPR025700">
    <property type="entry name" value="Lys/Orn_oxygenase"/>
</dbReference>
<dbReference type="Proteomes" id="UP000069015">
    <property type="component" value="Chromosome 1"/>
</dbReference>
<name>A0A0U3GRA2_9GAMM</name>
<dbReference type="GO" id="GO:0016491">
    <property type="term" value="F:oxidoreductase activity"/>
    <property type="evidence" value="ECO:0007669"/>
    <property type="project" value="UniProtKB-KW"/>
</dbReference>